<dbReference type="PRINTS" id="PR00421">
    <property type="entry name" value="THIOREDOXIN"/>
</dbReference>
<sequence length="123" mass="14182">MVKVVTQVELEKIIQEKKIVIVDCFADWCGPCKSIAKVLESKVVPVFEKDEDVAIVKIDIDKNQEFAQGLQIMSIPTMMFFVDGKRVVFQSENKQEDRIVGFYPNIDEIIINFIEQTRNPKTE</sequence>
<dbReference type="OrthoDB" id="35385at2157"/>
<dbReference type="PANTHER" id="PTHR45663">
    <property type="entry name" value="GEO12009P1"/>
    <property type="match status" value="1"/>
</dbReference>
<dbReference type="CDD" id="cd02947">
    <property type="entry name" value="TRX_family"/>
    <property type="match status" value="1"/>
</dbReference>
<feature type="domain" description="Thioredoxin" evidence="4">
    <location>
        <begin position="1"/>
        <end position="119"/>
    </location>
</feature>
<dbReference type="InterPro" id="IPR036249">
    <property type="entry name" value="Thioredoxin-like_sf"/>
</dbReference>
<dbReference type="SUPFAM" id="SSF52833">
    <property type="entry name" value="Thioredoxin-like"/>
    <property type="match status" value="1"/>
</dbReference>
<dbReference type="PANTHER" id="PTHR45663:SF11">
    <property type="entry name" value="GEO12009P1"/>
    <property type="match status" value="1"/>
</dbReference>
<reference evidence="5 6" key="2">
    <citation type="journal article" date="2024" name="Int. J. Syst. Evol. Microbiol.">
        <title>Promethearchaeum syntrophicum gen. nov., sp. nov., an anaerobic, obligately syntrophic archaeon, the first isolate of the lineage 'Asgard' archaea, and proposal of the new archaeal phylum Promethearchaeota phyl. nov. and kingdom Promethearchaeati regn. nov.</title>
        <authorList>
            <person name="Imachi H."/>
            <person name="Nobu M.K."/>
            <person name="Kato S."/>
            <person name="Takaki Y."/>
            <person name="Miyazaki M."/>
            <person name="Miyata M."/>
            <person name="Ogawara M."/>
            <person name="Saito Y."/>
            <person name="Sakai S."/>
            <person name="Tahara Y.O."/>
            <person name="Takano Y."/>
            <person name="Tasumi E."/>
            <person name="Uematsu K."/>
            <person name="Yoshimura T."/>
            <person name="Itoh T."/>
            <person name="Ohkuma M."/>
            <person name="Takai K."/>
        </authorList>
    </citation>
    <scope>NUCLEOTIDE SEQUENCE [LARGE SCALE GENOMIC DNA]</scope>
    <source>
        <strain evidence="5 6">MK-D1</strain>
    </source>
</reference>
<evidence type="ECO:0000259" key="4">
    <source>
        <dbReference type="PROSITE" id="PS51352"/>
    </source>
</evidence>
<dbReference type="GeneID" id="41331439"/>
<proteinExistence type="predicted"/>
<dbReference type="RefSeq" id="WP_147664520.1">
    <property type="nucleotide sequence ID" value="NZ_CP042905.2"/>
</dbReference>
<evidence type="ECO:0000313" key="5">
    <source>
        <dbReference type="EMBL" id="QEE17631.1"/>
    </source>
</evidence>
<evidence type="ECO:0000313" key="6">
    <source>
        <dbReference type="Proteomes" id="UP000321408"/>
    </source>
</evidence>
<accession>A0A5B9DF33</accession>
<evidence type="ECO:0000256" key="1">
    <source>
        <dbReference type="ARBA" id="ARBA00022448"/>
    </source>
</evidence>
<dbReference type="EMBL" id="CP042905">
    <property type="protein sequence ID" value="QEE17631.1"/>
    <property type="molecule type" value="Genomic_DNA"/>
</dbReference>
<dbReference type="GO" id="GO:0015035">
    <property type="term" value="F:protein-disulfide reductase activity"/>
    <property type="evidence" value="ECO:0007669"/>
    <property type="project" value="TreeGrafter"/>
</dbReference>
<dbReference type="GO" id="GO:0005737">
    <property type="term" value="C:cytoplasm"/>
    <property type="evidence" value="ECO:0007669"/>
    <property type="project" value="TreeGrafter"/>
</dbReference>
<keyword evidence="6" id="KW-1185">Reference proteome</keyword>
<dbReference type="AlphaFoldDB" id="A0A5B9DF33"/>
<gene>
    <name evidence="5" type="ORF">DSAG12_03468</name>
</gene>
<dbReference type="Pfam" id="PF00085">
    <property type="entry name" value="Thioredoxin"/>
    <property type="match status" value="1"/>
</dbReference>
<reference evidence="5 6" key="1">
    <citation type="journal article" date="2020" name="Nature">
        <title>Isolation of an archaeon at the prokaryote-eukaryote interface.</title>
        <authorList>
            <person name="Imachi H."/>
            <person name="Nobu M.K."/>
            <person name="Nakahara N."/>
            <person name="Morono Y."/>
            <person name="Ogawara M."/>
            <person name="Takaki Y."/>
            <person name="Takano Y."/>
            <person name="Uematsu K."/>
            <person name="Ikuta T."/>
            <person name="Ito M."/>
            <person name="Matsui Y."/>
            <person name="Miyazaki M."/>
            <person name="Murata K."/>
            <person name="Saito Y."/>
            <person name="Sakai S."/>
            <person name="Song C."/>
            <person name="Tasumi E."/>
            <person name="Yamanaka Y."/>
            <person name="Yamaguchi T."/>
            <person name="Kamagata Y."/>
            <person name="Tamaki H."/>
            <person name="Takai K."/>
        </authorList>
    </citation>
    <scope>NUCLEOTIDE SEQUENCE [LARGE SCALE GENOMIC DNA]</scope>
    <source>
        <strain evidence="5 6">MK-D1</strain>
    </source>
</reference>
<organism evidence="5 6">
    <name type="scientific">Promethearchaeum syntrophicum</name>
    <dbReference type="NCBI Taxonomy" id="2594042"/>
    <lineage>
        <taxon>Archaea</taxon>
        <taxon>Promethearchaeati</taxon>
        <taxon>Promethearchaeota</taxon>
        <taxon>Promethearchaeia</taxon>
        <taxon>Promethearchaeales</taxon>
        <taxon>Promethearchaeaceae</taxon>
        <taxon>Promethearchaeum</taxon>
    </lineage>
</organism>
<dbReference type="Gene3D" id="3.40.30.10">
    <property type="entry name" value="Glutaredoxin"/>
    <property type="match status" value="1"/>
</dbReference>
<dbReference type="InterPro" id="IPR013766">
    <property type="entry name" value="Thioredoxin_domain"/>
</dbReference>
<dbReference type="Proteomes" id="UP000321408">
    <property type="component" value="Chromosome"/>
</dbReference>
<dbReference type="PROSITE" id="PS00194">
    <property type="entry name" value="THIOREDOXIN_1"/>
    <property type="match status" value="1"/>
</dbReference>
<keyword evidence="2" id="KW-0249">Electron transport</keyword>
<dbReference type="InterPro" id="IPR017937">
    <property type="entry name" value="Thioredoxin_CS"/>
</dbReference>
<keyword evidence="1" id="KW-0813">Transport</keyword>
<name>A0A5B9DF33_9ARCH</name>
<protein>
    <submittedName>
        <fullName evidence="5">Thioredoxin family protein</fullName>
    </submittedName>
</protein>
<evidence type="ECO:0000256" key="2">
    <source>
        <dbReference type="ARBA" id="ARBA00022982"/>
    </source>
</evidence>
<dbReference type="KEGG" id="psyt:DSAG12_03468"/>
<keyword evidence="3" id="KW-1015">Disulfide bond</keyword>
<dbReference type="PROSITE" id="PS51352">
    <property type="entry name" value="THIOREDOXIN_2"/>
    <property type="match status" value="1"/>
</dbReference>
<evidence type="ECO:0000256" key="3">
    <source>
        <dbReference type="ARBA" id="ARBA00023157"/>
    </source>
</evidence>